<organism evidence="2 3">
    <name type="scientific">Moritella viscosa</name>
    <dbReference type="NCBI Taxonomy" id="80854"/>
    <lineage>
        <taxon>Bacteria</taxon>
        <taxon>Pseudomonadati</taxon>
        <taxon>Pseudomonadota</taxon>
        <taxon>Gammaproteobacteria</taxon>
        <taxon>Alteromonadales</taxon>
        <taxon>Moritellaceae</taxon>
        <taxon>Moritella</taxon>
    </lineage>
</organism>
<feature type="transmembrane region" description="Helical" evidence="1">
    <location>
        <begin position="96"/>
        <end position="115"/>
    </location>
</feature>
<dbReference type="RefSeq" id="WP_045110315.1">
    <property type="nucleotide sequence ID" value="NZ_CAWRBC010000023.1"/>
</dbReference>
<gene>
    <name evidence="2" type="ORF">NVI5450_4041</name>
</gene>
<proteinExistence type="predicted"/>
<accession>A0A1L0CEE9</accession>
<name>A0A1L0CEE9_9GAMM</name>
<keyword evidence="1" id="KW-1133">Transmembrane helix</keyword>
<dbReference type="EMBL" id="FPLD01000113">
    <property type="protein sequence ID" value="SGZ14326.1"/>
    <property type="molecule type" value="Genomic_DNA"/>
</dbReference>
<protein>
    <submittedName>
        <fullName evidence="2">Uncharacterized protein</fullName>
    </submittedName>
</protein>
<dbReference type="AlphaFoldDB" id="A0A1L0CEE9"/>
<reference evidence="2 3" key="1">
    <citation type="submission" date="2016-11" db="EMBL/GenBank/DDBJ databases">
        <authorList>
            <person name="Jaros S."/>
            <person name="Januszkiewicz K."/>
            <person name="Wedrychowicz H."/>
        </authorList>
    </citation>
    <scope>NUCLEOTIDE SEQUENCE [LARGE SCALE GENOMIC DNA]</scope>
    <source>
        <strain evidence="2">NVI 5450</strain>
    </source>
</reference>
<evidence type="ECO:0000256" key="1">
    <source>
        <dbReference type="SAM" id="Phobius"/>
    </source>
</evidence>
<keyword evidence="1" id="KW-0472">Membrane</keyword>
<dbReference type="Proteomes" id="UP000183794">
    <property type="component" value="Unassembled WGS sequence"/>
</dbReference>
<evidence type="ECO:0000313" key="2">
    <source>
        <dbReference type="EMBL" id="SGZ14326.1"/>
    </source>
</evidence>
<feature type="transmembrane region" description="Helical" evidence="1">
    <location>
        <begin position="12"/>
        <end position="34"/>
    </location>
</feature>
<keyword evidence="1" id="KW-0812">Transmembrane</keyword>
<evidence type="ECO:0000313" key="3">
    <source>
        <dbReference type="Proteomes" id="UP000183794"/>
    </source>
</evidence>
<sequence length="150" mass="17372">MHRIRNKHVFQQVMAFFVIIALLFQIYIAATITLNPSEVLQKNWLSKLQGEKILLCTPQGFKWVSVNELITQNSDGSHSAEEDHQSLQFSCPLLKAFQHFIVFAVLLVYLLSVWLNRSTPRAPQYNYTSYQQKVYLSFAPKQSPPFAFYA</sequence>